<feature type="transmembrane region" description="Helical" evidence="16">
    <location>
        <begin position="204"/>
        <end position="228"/>
    </location>
</feature>
<dbReference type="CDD" id="cd07302">
    <property type="entry name" value="CHD"/>
    <property type="match status" value="1"/>
</dbReference>
<evidence type="ECO:0000256" key="8">
    <source>
        <dbReference type="ARBA" id="ARBA00023136"/>
    </source>
</evidence>
<dbReference type="PROSITE" id="PS50011">
    <property type="entry name" value="PROTEIN_KINASE_DOM"/>
    <property type="match status" value="1"/>
</dbReference>
<evidence type="ECO:0000256" key="12">
    <source>
        <dbReference type="ARBA" id="ARBA00023293"/>
    </source>
</evidence>
<dbReference type="PROSITE" id="PS50125">
    <property type="entry name" value="GUANYLATE_CYCLASE_2"/>
    <property type="match status" value="1"/>
</dbReference>
<keyword evidence="11 13" id="KW-0456">Lyase</keyword>
<dbReference type="GO" id="GO:0004672">
    <property type="term" value="F:protein kinase activity"/>
    <property type="evidence" value="ECO:0007669"/>
    <property type="project" value="InterPro"/>
</dbReference>
<protein>
    <recommendedName>
        <fullName evidence="2 14">Guanylate cyclase</fullName>
        <ecNumber evidence="2 14">4.6.1.2</ecNumber>
    </recommendedName>
</protein>
<keyword evidence="10" id="KW-0325">Glycoprotein</keyword>
<dbReference type="Pfam" id="PF07714">
    <property type="entry name" value="PK_Tyr_Ser-Thr"/>
    <property type="match status" value="1"/>
</dbReference>
<evidence type="ECO:0000313" key="19">
    <source>
        <dbReference type="EMBL" id="CAH1775515.1"/>
    </source>
</evidence>
<feature type="compositionally biased region" description="Polar residues" evidence="15">
    <location>
        <begin position="266"/>
        <end position="275"/>
    </location>
</feature>
<evidence type="ECO:0000256" key="5">
    <source>
        <dbReference type="ARBA" id="ARBA00022741"/>
    </source>
</evidence>
<dbReference type="InterPro" id="IPR001054">
    <property type="entry name" value="A/G_cyclase"/>
</dbReference>
<dbReference type="OrthoDB" id="60033at2759"/>
<dbReference type="InterPro" id="IPR028082">
    <property type="entry name" value="Peripla_BP_I"/>
</dbReference>
<dbReference type="EC" id="4.6.1.2" evidence="2 14"/>
<reference evidence="19" key="1">
    <citation type="submission" date="2022-03" db="EMBL/GenBank/DDBJ databases">
        <authorList>
            <person name="Martin C."/>
        </authorList>
    </citation>
    <scope>NUCLEOTIDE SEQUENCE</scope>
</reference>
<proteinExistence type="inferred from homology"/>
<dbReference type="InterPro" id="IPR029787">
    <property type="entry name" value="Nucleotide_cyclase"/>
</dbReference>
<dbReference type="Gene3D" id="3.40.50.2300">
    <property type="match status" value="1"/>
</dbReference>
<name>A0A8S4N2R9_OWEFU</name>
<dbReference type="GO" id="GO:0001653">
    <property type="term" value="F:peptide receptor activity"/>
    <property type="evidence" value="ECO:0007669"/>
    <property type="project" value="TreeGrafter"/>
</dbReference>
<dbReference type="GO" id="GO:0004383">
    <property type="term" value="F:guanylate cyclase activity"/>
    <property type="evidence" value="ECO:0007669"/>
    <property type="project" value="UniProtKB-EC"/>
</dbReference>
<dbReference type="EMBL" id="CAIIXF020000001">
    <property type="protein sequence ID" value="CAH1775515.1"/>
    <property type="molecule type" value="Genomic_DNA"/>
</dbReference>
<evidence type="ECO:0000256" key="11">
    <source>
        <dbReference type="ARBA" id="ARBA00023239"/>
    </source>
</evidence>
<dbReference type="PROSITE" id="PS00452">
    <property type="entry name" value="GUANYLATE_CYCLASE_1"/>
    <property type="match status" value="1"/>
</dbReference>
<evidence type="ECO:0000259" key="17">
    <source>
        <dbReference type="PROSITE" id="PS50011"/>
    </source>
</evidence>
<dbReference type="Proteomes" id="UP000749559">
    <property type="component" value="Unassembled WGS sequence"/>
</dbReference>
<evidence type="ECO:0000256" key="7">
    <source>
        <dbReference type="ARBA" id="ARBA00023134"/>
    </source>
</evidence>
<dbReference type="InterPro" id="IPR050401">
    <property type="entry name" value="Cyclic_nucleotide_synthase"/>
</dbReference>
<feature type="compositionally biased region" description="Low complexity" evidence="15">
    <location>
        <begin position="276"/>
        <end position="285"/>
    </location>
</feature>
<dbReference type="GO" id="GO:0005524">
    <property type="term" value="F:ATP binding"/>
    <property type="evidence" value="ECO:0007669"/>
    <property type="project" value="InterPro"/>
</dbReference>
<dbReference type="Gene3D" id="1.10.510.10">
    <property type="entry name" value="Transferase(Phosphotransferase) domain 1"/>
    <property type="match status" value="1"/>
</dbReference>
<dbReference type="GO" id="GO:0035556">
    <property type="term" value="P:intracellular signal transduction"/>
    <property type="evidence" value="ECO:0007669"/>
    <property type="project" value="InterPro"/>
</dbReference>
<keyword evidence="3 16" id="KW-0812">Transmembrane</keyword>
<organism evidence="19 20">
    <name type="scientific">Owenia fusiformis</name>
    <name type="common">Polychaete worm</name>
    <dbReference type="NCBI Taxonomy" id="6347"/>
    <lineage>
        <taxon>Eukaryota</taxon>
        <taxon>Metazoa</taxon>
        <taxon>Spiralia</taxon>
        <taxon>Lophotrochozoa</taxon>
        <taxon>Annelida</taxon>
        <taxon>Polychaeta</taxon>
        <taxon>Sedentaria</taxon>
        <taxon>Canalipalpata</taxon>
        <taxon>Sabellida</taxon>
        <taxon>Oweniida</taxon>
        <taxon>Oweniidae</taxon>
        <taxon>Owenia</taxon>
    </lineage>
</organism>
<dbReference type="GO" id="GO:0005525">
    <property type="term" value="F:GTP binding"/>
    <property type="evidence" value="ECO:0007669"/>
    <property type="project" value="UniProtKB-KW"/>
</dbReference>
<evidence type="ECO:0000313" key="20">
    <source>
        <dbReference type="Proteomes" id="UP000749559"/>
    </source>
</evidence>
<dbReference type="InterPro" id="IPR000719">
    <property type="entry name" value="Prot_kinase_dom"/>
</dbReference>
<gene>
    <name evidence="19" type="ORF">OFUS_LOCUS2812</name>
</gene>
<accession>A0A8S4N2R9</accession>
<dbReference type="Pfam" id="PF00211">
    <property type="entry name" value="Guanylate_cyc"/>
    <property type="match status" value="1"/>
</dbReference>
<evidence type="ECO:0000256" key="3">
    <source>
        <dbReference type="ARBA" id="ARBA00022692"/>
    </source>
</evidence>
<keyword evidence="6 16" id="KW-1133">Transmembrane helix</keyword>
<evidence type="ECO:0000256" key="6">
    <source>
        <dbReference type="ARBA" id="ARBA00022989"/>
    </source>
</evidence>
<keyword evidence="7" id="KW-0342">GTP-binding</keyword>
<comment type="catalytic activity">
    <reaction evidence="14">
        <text>GTP = 3',5'-cyclic GMP + diphosphate</text>
        <dbReference type="Rhea" id="RHEA:13665"/>
        <dbReference type="ChEBI" id="CHEBI:33019"/>
        <dbReference type="ChEBI" id="CHEBI:37565"/>
        <dbReference type="ChEBI" id="CHEBI:57746"/>
        <dbReference type="EC" id="4.6.1.2"/>
    </reaction>
</comment>
<keyword evidence="8 16" id="KW-0472">Membrane</keyword>
<feature type="non-terminal residue" evidence="19">
    <location>
        <position position="796"/>
    </location>
</feature>
<keyword evidence="12 14" id="KW-0141">cGMP biosynthesis</keyword>
<evidence type="ECO:0000256" key="13">
    <source>
        <dbReference type="RuleBase" id="RU000405"/>
    </source>
</evidence>
<dbReference type="InterPro" id="IPR001828">
    <property type="entry name" value="ANF_lig-bd_rcpt"/>
</dbReference>
<evidence type="ECO:0000256" key="15">
    <source>
        <dbReference type="SAM" id="MobiDB-lite"/>
    </source>
</evidence>
<keyword evidence="5" id="KW-0547">Nucleotide-binding</keyword>
<dbReference type="Gene3D" id="3.30.70.1230">
    <property type="entry name" value="Nucleotide cyclase"/>
    <property type="match status" value="1"/>
</dbReference>
<dbReference type="FunFam" id="3.30.70.1230:FF:000030">
    <property type="entry name" value="Si:ch211-215j19.12"/>
    <property type="match status" value="1"/>
</dbReference>
<feature type="domain" description="Protein kinase" evidence="17">
    <location>
        <begin position="214"/>
        <end position="538"/>
    </location>
</feature>
<sequence>FDMLNHEYMASPWLFDEEDETDVPHKTKIAYESLIHITVSSVMTEAAEHFRQLLPIKMMEEPWNFNDTYLNGLKGSAYSLYLYDAVMMYLRTVNYTLERKEDPANGTLMFENAKAITFSGMTGHVKLDHDAEREPNFWLWHLSPSGKEFTYWAVIEMEKPLGQRVNIAIEPFWKTRDRRPPPDVPACGFYDEFCTKNMNMSGTAVVGVTLSSTLGILLLVGFGAFLIYRKKKLEVELLKNVWQIQLKDITFPQTKKQDGSMHGGSVDTNSEQFAENNSSSKSNKNMDLGNYKGLTVYLKYLSSKGSVLLLTKEDHQVMKIMKDLNHENINQFFGLCVQPGQSFIVSKFCHKKSLKDILHKTDVKLDSLFKYSLATDLIEGLTYLHSSKLVSHGSLKSSNCLIDSRWQLKISGYGLSRITKSSGDKESDYGGKIWTAPELLRMTNPPSQGTPKGDCYSFAIILHEIIFREEPFSTIRSYLTPKDIVKRVARSENPPFRPAVSKHAEIGLDNKILDVIYDGWQENPEYRPSSLEIRKTFTKINKGRKVNISDRAMMKMESYANNLEEIVEQKTHELIEEKTNGERLLHSMLPRVIADSLKAGKGVYPQKFDTCTVFVSTLIGMDFFTRTSSPLQHMELLHQILSLFHDIVSKYDVYKAETTGYCSLVVSGVPEQNDSTVHIVEIAKMSIMLQKSIAAFKVPNRPDRKLEIRIGVDTGPCIAGVLGHDVPRYCIFGDTVNMASAMECTGLPSMTHLSPNAKAALAQHSEFTTTKRDNIEIKGIGTLTTYWLGENSNPEE</sequence>
<dbReference type="InterPro" id="IPR001170">
    <property type="entry name" value="ANPR/GUC"/>
</dbReference>
<comment type="similarity">
    <text evidence="13">Belongs to the adenylyl cyclase class-4/guanylyl cyclase family.</text>
</comment>
<dbReference type="Pfam" id="PF01094">
    <property type="entry name" value="ANF_receptor"/>
    <property type="match status" value="1"/>
</dbReference>
<evidence type="ECO:0000256" key="10">
    <source>
        <dbReference type="ARBA" id="ARBA00023180"/>
    </source>
</evidence>
<keyword evidence="4" id="KW-0732">Signal</keyword>
<dbReference type="InterPro" id="IPR011009">
    <property type="entry name" value="Kinase-like_dom_sf"/>
</dbReference>
<dbReference type="PRINTS" id="PR00255">
    <property type="entry name" value="NATPEPTIDER"/>
</dbReference>
<dbReference type="GO" id="GO:0005886">
    <property type="term" value="C:plasma membrane"/>
    <property type="evidence" value="ECO:0007669"/>
    <property type="project" value="TreeGrafter"/>
</dbReference>
<evidence type="ECO:0000256" key="2">
    <source>
        <dbReference type="ARBA" id="ARBA00012202"/>
    </source>
</evidence>
<dbReference type="PANTHER" id="PTHR11920">
    <property type="entry name" value="GUANYLYL CYCLASE"/>
    <property type="match status" value="1"/>
</dbReference>
<dbReference type="GO" id="GO:0004016">
    <property type="term" value="F:adenylate cyclase activity"/>
    <property type="evidence" value="ECO:0007669"/>
    <property type="project" value="TreeGrafter"/>
</dbReference>
<dbReference type="GO" id="GO:0007168">
    <property type="term" value="P:receptor guanylyl cyclase signaling pathway"/>
    <property type="evidence" value="ECO:0007669"/>
    <property type="project" value="TreeGrafter"/>
</dbReference>
<dbReference type="AlphaFoldDB" id="A0A8S4N2R9"/>
<evidence type="ECO:0000256" key="1">
    <source>
        <dbReference type="ARBA" id="ARBA00004479"/>
    </source>
</evidence>
<evidence type="ECO:0000256" key="4">
    <source>
        <dbReference type="ARBA" id="ARBA00022729"/>
    </source>
</evidence>
<dbReference type="InterPro" id="IPR001245">
    <property type="entry name" value="Ser-Thr/Tyr_kinase_cat_dom"/>
</dbReference>
<evidence type="ECO:0000256" key="14">
    <source>
        <dbReference type="RuleBase" id="RU003431"/>
    </source>
</evidence>
<feature type="domain" description="Guanylate cyclase" evidence="18">
    <location>
        <begin position="612"/>
        <end position="743"/>
    </location>
</feature>
<dbReference type="PANTHER" id="PTHR11920:SF501">
    <property type="entry name" value="GUANYLATE CYCLASE 32E"/>
    <property type="match status" value="1"/>
</dbReference>
<dbReference type="SUPFAM" id="SSF55073">
    <property type="entry name" value="Nucleotide cyclase"/>
    <property type="match status" value="1"/>
</dbReference>
<feature type="region of interest" description="Disordered" evidence="15">
    <location>
        <begin position="254"/>
        <end position="285"/>
    </location>
</feature>
<dbReference type="SMART" id="SM00044">
    <property type="entry name" value="CYCc"/>
    <property type="match status" value="1"/>
</dbReference>
<evidence type="ECO:0000256" key="16">
    <source>
        <dbReference type="SAM" id="Phobius"/>
    </source>
</evidence>
<evidence type="ECO:0000259" key="18">
    <source>
        <dbReference type="PROSITE" id="PS50125"/>
    </source>
</evidence>
<evidence type="ECO:0000256" key="9">
    <source>
        <dbReference type="ARBA" id="ARBA00023170"/>
    </source>
</evidence>
<keyword evidence="9" id="KW-0675">Receptor</keyword>
<dbReference type="InterPro" id="IPR018297">
    <property type="entry name" value="A/G_cyclase_CS"/>
</dbReference>
<dbReference type="SUPFAM" id="SSF53822">
    <property type="entry name" value="Periplasmic binding protein-like I"/>
    <property type="match status" value="1"/>
</dbReference>
<comment type="subcellular location">
    <subcellularLocation>
        <location evidence="1">Membrane</location>
        <topology evidence="1">Single-pass type I membrane protein</topology>
    </subcellularLocation>
</comment>
<dbReference type="SUPFAM" id="SSF56112">
    <property type="entry name" value="Protein kinase-like (PK-like)"/>
    <property type="match status" value="1"/>
</dbReference>
<comment type="caution">
    <text evidence="19">The sequence shown here is derived from an EMBL/GenBank/DDBJ whole genome shotgun (WGS) entry which is preliminary data.</text>
</comment>
<keyword evidence="20" id="KW-1185">Reference proteome</keyword>